<reference evidence="1" key="1">
    <citation type="submission" date="2021-01" db="EMBL/GenBank/DDBJ databases">
        <authorList>
            <consortium name="Genoscope - CEA"/>
            <person name="William W."/>
        </authorList>
    </citation>
    <scope>NUCLEOTIDE SEQUENCE</scope>
</reference>
<dbReference type="OrthoDB" id="28293at2759"/>
<protein>
    <submittedName>
        <fullName evidence="1">Uncharacterized protein</fullName>
    </submittedName>
</protein>
<name>A0A8S1WDU8_9CILI</name>
<proteinExistence type="predicted"/>
<dbReference type="EMBL" id="CAJJDO010000089">
    <property type="protein sequence ID" value="CAD8187303.1"/>
    <property type="molecule type" value="Genomic_DNA"/>
</dbReference>
<evidence type="ECO:0000313" key="2">
    <source>
        <dbReference type="Proteomes" id="UP000689195"/>
    </source>
</evidence>
<evidence type="ECO:0000313" key="1">
    <source>
        <dbReference type="EMBL" id="CAD8187303.1"/>
    </source>
</evidence>
<dbReference type="Proteomes" id="UP000689195">
    <property type="component" value="Unassembled WGS sequence"/>
</dbReference>
<sequence>MKVINAQAFANWNVQNAMLPNVFIGQKYGIQFILHVDQRVRMVKIFLLQYEQCNDQNNESTDGCFQFKFECTDNCLLCNLAQDFVHIISLLNSKIKFVHLYVEIGKY</sequence>
<keyword evidence="2" id="KW-1185">Reference proteome</keyword>
<accession>A0A8S1WDU8</accession>
<dbReference type="AlphaFoldDB" id="A0A8S1WDU8"/>
<comment type="caution">
    <text evidence="1">The sequence shown here is derived from an EMBL/GenBank/DDBJ whole genome shotgun (WGS) entry which is preliminary data.</text>
</comment>
<gene>
    <name evidence="1" type="ORF">PPENT_87.1.T0890004</name>
</gene>
<organism evidence="1 2">
    <name type="scientific">Paramecium pentaurelia</name>
    <dbReference type="NCBI Taxonomy" id="43138"/>
    <lineage>
        <taxon>Eukaryota</taxon>
        <taxon>Sar</taxon>
        <taxon>Alveolata</taxon>
        <taxon>Ciliophora</taxon>
        <taxon>Intramacronucleata</taxon>
        <taxon>Oligohymenophorea</taxon>
        <taxon>Peniculida</taxon>
        <taxon>Parameciidae</taxon>
        <taxon>Paramecium</taxon>
    </lineage>
</organism>